<proteinExistence type="inferred from homology"/>
<dbReference type="GO" id="GO:0003677">
    <property type="term" value="F:DNA binding"/>
    <property type="evidence" value="ECO:0007669"/>
    <property type="project" value="UniProtKB-KW"/>
</dbReference>
<evidence type="ECO:0000256" key="13">
    <source>
        <dbReference type="ARBA" id="ARBA00022759"/>
    </source>
</evidence>
<evidence type="ECO:0000256" key="19">
    <source>
        <dbReference type="ARBA" id="ARBA00023268"/>
    </source>
</evidence>
<evidence type="ECO:0000256" key="5">
    <source>
        <dbReference type="ARBA" id="ARBA00014531"/>
    </source>
</evidence>
<evidence type="ECO:0000256" key="20">
    <source>
        <dbReference type="ARBA" id="ARBA00030754"/>
    </source>
</evidence>
<keyword evidence="19" id="KW-0511">Multifunctional enzyme</keyword>
<dbReference type="GO" id="GO:0046872">
    <property type="term" value="F:metal ion binding"/>
    <property type="evidence" value="ECO:0007669"/>
    <property type="project" value="UniProtKB-KW"/>
</dbReference>
<evidence type="ECO:0000256" key="21">
    <source>
        <dbReference type="ARBA" id="ARBA00032243"/>
    </source>
</evidence>
<evidence type="ECO:0000256" key="22">
    <source>
        <dbReference type="ARBA" id="ARBA00049360"/>
    </source>
</evidence>
<comment type="cofactor">
    <cofactor evidence="2">
        <name>Mg(2+)</name>
        <dbReference type="ChEBI" id="CHEBI:18420"/>
    </cofactor>
</comment>
<evidence type="ECO:0000256" key="2">
    <source>
        <dbReference type="ARBA" id="ARBA00001946"/>
    </source>
</evidence>
<name>A0A2H4MWW1_9CIRC</name>
<evidence type="ECO:0000256" key="12">
    <source>
        <dbReference type="ARBA" id="ARBA00022741"/>
    </source>
</evidence>
<dbReference type="Pfam" id="PF00910">
    <property type="entry name" value="RNA_helicase"/>
    <property type="match status" value="1"/>
</dbReference>
<dbReference type="Gene3D" id="3.40.1310.20">
    <property type="match status" value="1"/>
</dbReference>
<dbReference type="InterPro" id="IPR027417">
    <property type="entry name" value="P-loop_NTPase"/>
</dbReference>
<evidence type="ECO:0000313" key="24">
    <source>
        <dbReference type="EMBL" id="ATP66707.1"/>
    </source>
</evidence>
<reference evidence="24" key="1">
    <citation type="journal article" date="2018" name="Microbiome">
        <title>Comparative analysis of rodent and small mammal viromes to better understand the wildlife origin of emerging infectious diseases.</title>
        <authorList>
            <person name="Wu Z."/>
            <person name="Lu L."/>
            <person name="Du J."/>
            <person name="Yang L."/>
            <person name="Ren X."/>
            <person name="Liu B."/>
            <person name="Jiang J."/>
            <person name="Yang J."/>
            <person name="Dong J."/>
            <person name="Sun L."/>
            <person name="Zhu Y."/>
            <person name="Li Y."/>
            <person name="Zheng D."/>
            <person name="Zhang C."/>
            <person name="Su H."/>
            <person name="Zheng Y."/>
            <person name="Zhou H."/>
            <person name="Zhu G."/>
            <person name="Li H."/>
            <person name="Chmura A."/>
            <person name="Yang F."/>
            <person name="Daszak P."/>
            <person name="Wang J."/>
            <person name="Liu Q."/>
            <person name="Jin Q."/>
        </authorList>
    </citation>
    <scope>NUCLEOTIDE SEQUENCE</scope>
    <source>
        <strain evidence="24">RtRf-CV-1/YN2013</strain>
    </source>
</reference>
<sequence>MDKGPRGVRWCFTINNPSDDDLQSIKNLGDGPMCKYIIAEHEHINGDGTPHVQGYLRLTSRQYRATVETWLGGRAHVEIAKGSEEANIKYCTKENNVFINQGTPVKGAAILLDKDEEARQLIADMRYLTEEEFEAKRPNYYKNHTDQVRKFRHEYLITMQQVFDGVLKGKNYWIWGPAGTGKSKVSRTGIEIYHIFSKPWNKWWNGYNPDIHTRIIIEDWPSAPQGDALCQHLKIWADRYPFTAETKGGHIAVSPTYQLFVTSNYKIDQCFSNDEDREAIRRRFTEIYWSGDKESLEIYMEAPVPH</sequence>
<keyword evidence="7" id="KW-0808">Transferase</keyword>
<evidence type="ECO:0000256" key="15">
    <source>
        <dbReference type="ARBA" id="ARBA00022806"/>
    </source>
</evidence>
<feature type="domain" description="CRESS-DNA virus Rep endonuclease" evidence="23">
    <location>
        <begin position="4"/>
        <end position="104"/>
    </location>
</feature>
<evidence type="ECO:0000256" key="9">
    <source>
        <dbReference type="ARBA" id="ARBA00022705"/>
    </source>
</evidence>
<evidence type="ECO:0000256" key="17">
    <source>
        <dbReference type="ARBA" id="ARBA00023124"/>
    </source>
</evidence>
<evidence type="ECO:0000256" key="7">
    <source>
        <dbReference type="ARBA" id="ARBA00022679"/>
    </source>
</evidence>
<evidence type="ECO:0000259" key="23">
    <source>
        <dbReference type="PROSITE" id="PS52020"/>
    </source>
</evidence>
<evidence type="ECO:0000256" key="6">
    <source>
        <dbReference type="ARBA" id="ARBA00022562"/>
    </source>
</evidence>
<keyword evidence="11" id="KW-0479">Metal-binding</keyword>
<keyword evidence="13" id="KW-0255">Endonuclease</keyword>
<keyword evidence="8" id="KW-0548">Nucleotidyltransferase</keyword>
<accession>A0A2H4MWW1</accession>
<dbReference type="EMBL" id="KY370025">
    <property type="protein sequence ID" value="ATP66707.1"/>
    <property type="molecule type" value="Genomic_DNA"/>
</dbReference>
<dbReference type="GO" id="GO:0016787">
    <property type="term" value="F:hydrolase activity"/>
    <property type="evidence" value="ECO:0007669"/>
    <property type="project" value="UniProtKB-KW"/>
</dbReference>
<keyword evidence="15" id="KW-0347">Helicase</keyword>
<dbReference type="GO" id="GO:0003724">
    <property type="term" value="F:RNA helicase activity"/>
    <property type="evidence" value="ECO:0007669"/>
    <property type="project" value="InterPro"/>
</dbReference>
<dbReference type="Pfam" id="PF02407">
    <property type="entry name" value="Viral_Rep"/>
    <property type="match status" value="1"/>
</dbReference>
<keyword evidence="14" id="KW-0378">Hydrolase</keyword>
<evidence type="ECO:0000256" key="18">
    <source>
        <dbReference type="ARBA" id="ARBA00023125"/>
    </source>
</evidence>
<evidence type="ECO:0000256" key="16">
    <source>
        <dbReference type="ARBA" id="ARBA00022840"/>
    </source>
</evidence>
<comment type="subcellular location">
    <subcellularLocation>
        <location evidence="3">Host nucleus</location>
    </subcellularLocation>
</comment>
<comment type="cofactor">
    <cofactor evidence="1">
        <name>Mn(2+)</name>
        <dbReference type="ChEBI" id="CHEBI:29035"/>
    </cofactor>
</comment>
<keyword evidence="18" id="KW-0238">DNA-binding</keyword>
<keyword evidence="6" id="KW-1048">Host nucleus</keyword>
<evidence type="ECO:0000256" key="11">
    <source>
        <dbReference type="ARBA" id="ARBA00022723"/>
    </source>
</evidence>
<evidence type="ECO:0000256" key="4">
    <source>
        <dbReference type="ARBA" id="ARBA00008545"/>
    </source>
</evidence>
<dbReference type="GO" id="GO:0016779">
    <property type="term" value="F:nucleotidyltransferase activity"/>
    <property type="evidence" value="ECO:0007669"/>
    <property type="project" value="UniProtKB-KW"/>
</dbReference>
<dbReference type="GO" id="GO:0004519">
    <property type="term" value="F:endonuclease activity"/>
    <property type="evidence" value="ECO:0007669"/>
    <property type="project" value="UniProtKB-KW"/>
</dbReference>
<keyword evidence="9" id="KW-0235">DNA replication</keyword>
<evidence type="ECO:0000256" key="1">
    <source>
        <dbReference type="ARBA" id="ARBA00001936"/>
    </source>
</evidence>
<keyword evidence="12" id="KW-0547">Nucleotide-binding</keyword>
<keyword evidence="16" id="KW-0067">ATP-binding</keyword>
<comment type="similarity">
    <text evidence="4">Belongs to the nanoviruses/circoviruses replication-associated protein family.</text>
</comment>
<dbReference type="GO" id="GO:0006260">
    <property type="term" value="P:DNA replication"/>
    <property type="evidence" value="ECO:0007669"/>
    <property type="project" value="UniProtKB-KW"/>
</dbReference>
<evidence type="ECO:0000256" key="10">
    <source>
        <dbReference type="ARBA" id="ARBA00022722"/>
    </source>
</evidence>
<protein>
    <recommendedName>
        <fullName evidence="5">Replication-associated protein</fullName>
    </recommendedName>
    <alternativeName>
        <fullName evidence="20">ATP-dependent helicase Rep</fullName>
    </alternativeName>
    <alternativeName>
        <fullName evidence="21">RepP</fullName>
    </alternativeName>
</protein>
<keyword evidence="10" id="KW-0540">Nuclease</keyword>
<dbReference type="InterPro" id="IPR000605">
    <property type="entry name" value="Helicase_SF3_ssDNA/RNA_vir"/>
</dbReference>
<keyword evidence="17" id="KW-0190">Covalent protein-DNA linkage</keyword>
<evidence type="ECO:0000256" key="8">
    <source>
        <dbReference type="ARBA" id="ARBA00022695"/>
    </source>
</evidence>
<dbReference type="InterPro" id="IPR049912">
    <property type="entry name" value="CRESS_DNA_REP"/>
</dbReference>
<dbReference type="PROSITE" id="PS52020">
    <property type="entry name" value="CRESS_DNA_REP"/>
    <property type="match status" value="1"/>
</dbReference>
<organism evidence="24">
    <name type="scientific">Rodent circovirus</name>
    <dbReference type="NCBI Taxonomy" id="2050016"/>
    <lineage>
        <taxon>Viruses</taxon>
        <taxon>Monodnaviria</taxon>
        <taxon>Shotokuvirae</taxon>
        <taxon>Cressdnaviricota</taxon>
        <taxon>Arfiviricetes</taxon>
        <taxon>Cirlivirales</taxon>
        <taxon>Circoviridae</taxon>
    </lineage>
</organism>
<dbReference type="GO" id="GO:0005524">
    <property type="term" value="F:ATP binding"/>
    <property type="evidence" value="ECO:0007669"/>
    <property type="project" value="UniProtKB-KW"/>
</dbReference>
<dbReference type="GO" id="GO:0042025">
    <property type="term" value="C:host cell nucleus"/>
    <property type="evidence" value="ECO:0007669"/>
    <property type="project" value="UniProtKB-SubCell"/>
</dbReference>
<dbReference type="GO" id="GO:0003723">
    <property type="term" value="F:RNA binding"/>
    <property type="evidence" value="ECO:0007669"/>
    <property type="project" value="InterPro"/>
</dbReference>
<comment type="catalytic activity">
    <reaction evidence="22">
        <text>ATP + H2O = ADP + phosphate + H(+)</text>
        <dbReference type="Rhea" id="RHEA:13065"/>
        <dbReference type="ChEBI" id="CHEBI:15377"/>
        <dbReference type="ChEBI" id="CHEBI:15378"/>
        <dbReference type="ChEBI" id="CHEBI:30616"/>
        <dbReference type="ChEBI" id="CHEBI:43474"/>
        <dbReference type="ChEBI" id="CHEBI:456216"/>
    </reaction>
</comment>
<evidence type="ECO:0000256" key="14">
    <source>
        <dbReference type="ARBA" id="ARBA00022801"/>
    </source>
</evidence>
<evidence type="ECO:0000256" key="3">
    <source>
        <dbReference type="ARBA" id="ARBA00004147"/>
    </source>
</evidence>
<dbReference type="SUPFAM" id="SSF52540">
    <property type="entry name" value="P-loop containing nucleoside triphosphate hydrolases"/>
    <property type="match status" value="1"/>
</dbReference>
<dbReference type="Gene3D" id="3.40.50.300">
    <property type="entry name" value="P-loop containing nucleotide triphosphate hydrolases"/>
    <property type="match status" value="1"/>
</dbReference>